<dbReference type="AlphaFoldDB" id="A0A7Y9F315"/>
<reference evidence="1 2" key="1">
    <citation type="submission" date="2020-07" db="EMBL/GenBank/DDBJ databases">
        <title>Sequencing the genomes of 1000 actinobacteria strains.</title>
        <authorList>
            <person name="Klenk H.-P."/>
        </authorList>
    </citation>
    <scope>NUCLEOTIDE SEQUENCE [LARGE SCALE GENOMIC DNA]</scope>
    <source>
        <strain evidence="1 2">DSM 18965</strain>
    </source>
</reference>
<dbReference type="Proteomes" id="UP000516957">
    <property type="component" value="Unassembled WGS sequence"/>
</dbReference>
<evidence type="ECO:0000313" key="2">
    <source>
        <dbReference type="Proteomes" id="UP000516957"/>
    </source>
</evidence>
<comment type="caution">
    <text evidence="1">The sequence shown here is derived from an EMBL/GenBank/DDBJ whole genome shotgun (WGS) entry which is preliminary data.</text>
</comment>
<gene>
    <name evidence="1" type="ORF">BKA08_002962</name>
</gene>
<dbReference type="EMBL" id="JACCBE010000001">
    <property type="protein sequence ID" value="NYD58724.1"/>
    <property type="molecule type" value="Genomic_DNA"/>
</dbReference>
<sequence>MPRAIAPSVSSTGLGPLRTARGAGRLAVLLFLVGVRLEVDGRLPVELARAALVVEVLRGRVPELPDRVEDPFVDVLVLRDPGGEDVRVAMLATLGERLSRPRD</sequence>
<organism evidence="1 2">
    <name type="scientific">Nocardioides marinisabuli</name>
    <dbReference type="NCBI Taxonomy" id="419476"/>
    <lineage>
        <taxon>Bacteria</taxon>
        <taxon>Bacillati</taxon>
        <taxon>Actinomycetota</taxon>
        <taxon>Actinomycetes</taxon>
        <taxon>Propionibacteriales</taxon>
        <taxon>Nocardioidaceae</taxon>
        <taxon>Nocardioides</taxon>
    </lineage>
</organism>
<accession>A0A7Y9F315</accession>
<evidence type="ECO:0000313" key="1">
    <source>
        <dbReference type="EMBL" id="NYD58724.1"/>
    </source>
</evidence>
<dbReference type="RefSeq" id="WP_246305170.1">
    <property type="nucleotide sequence ID" value="NZ_CP059163.1"/>
</dbReference>
<proteinExistence type="predicted"/>
<name>A0A7Y9F315_9ACTN</name>
<keyword evidence="2" id="KW-1185">Reference proteome</keyword>
<protein>
    <submittedName>
        <fullName evidence="1">Uncharacterized protein</fullName>
    </submittedName>
</protein>